<reference evidence="9 10" key="1">
    <citation type="submission" date="2019-02" db="EMBL/GenBank/DDBJ databases">
        <title>Deep-cultivation of Planctomycetes and their phenomic and genomic characterization uncovers novel biology.</title>
        <authorList>
            <person name="Wiegand S."/>
            <person name="Jogler M."/>
            <person name="Boedeker C."/>
            <person name="Pinto D."/>
            <person name="Vollmers J."/>
            <person name="Rivas-Marin E."/>
            <person name="Kohn T."/>
            <person name="Peeters S.H."/>
            <person name="Heuer A."/>
            <person name="Rast P."/>
            <person name="Oberbeckmann S."/>
            <person name="Bunk B."/>
            <person name="Jeske O."/>
            <person name="Meyerdierks A."/>
            <person name="Storesund J.E."/>
            <person name="Kallscheuer N."/>
            <person name="Luecker S."/>
            <person name="Lage O.M."/>
            <person name="Pohl T."/>
            <person name="Merkel B.J."/>
            <person name="Hornburger P."/>
            <person name="Mueller R.-W."/>
            <person name="Bruemmer F."/>
            <person name="Labrenz M."/>
            <person name="Spormann A.M."/>
            <person name="Op den Camp H."/>
            <person name="Overmann J."/>
            <person name="Amann R."/>
            <person name="Jetten M.S.M."/>
            <person name="Mascher T."/>
            <person name="Medema M.H."/>
            <person name="Devos D.P."/>
            <person name="Kaster A.-K."/>
            <person name="Ovreas L."/>
            <person name="Rohde M."/>
            <person name="Galperin M.Y."/>
            <person name="Jogler C."/>
        </authorList>
    </citation>
    <scope>NUCLEOTIDE SEQUENCE [LARGE SCALE GENOMIC DNA]</scope>
    <source>
        <strain evidence="9 10">Pla175</strain>
    </source>
</reference>
<sequence>MSEIMTVEPRTKLGKIHNRRLRDEGRLPAILYGHGETPVSLSVSTAQFAAALRHGAKVVDLQGAVKQKALVQSLAWDTFRKNVLHIDFLRVSADEKVSVEIPVDLKGDAPGLNNGGILEHQLHMVEIEVDPAHMPDRLHASVANLQLGGSIYAGDITDLPAGAKLITPADAVLVNCIQPAGEPEPEEAVLGAGEPEVIGKDEEEADSESKAE</sequence>
<accession>A0A518D8K4</accession>
<organism evidence="9 10">
    <name type="scientific">Pirellulimonas nuda</name>
    <dbReference type="NCBI Taxonomy" id="2528009"/>
    <lineage>
        <taxon>Bacteria</taxon>
        <taxon>Pseudomonadati</taxon>
        <taxon>Planctomycetota</taxon>
        <taxon>Planctomycetia</taxon>
        <taxon>Pirellulales</taxon>
        <taxon>Lacipirellulaceae</taxon>
        <taxon>Pirellulimonas</taxon>
    </lineage>
</organism>
<evidence type="ECO:0000259" key="8">
    <source>
        <dbReference type="Pfam" id="PF14693"/>
    </source>
</evidence>
<evidence type="ECO:0000256" key="4">
    <source>
        <dbReference type="ARBA" id="ARBA00023274"/>
    </source>
</evidence>
<dbReference type="Gene3D" id="2.170.120.20">
    <property type="entry name" value="Ribosomal protein L25, beta domain"/>
    <property type="match status" value="1"/>
</dbReference>
<dbReference type="GO" id="GO:0022625">
    <property type="term" value="C:cytosolic large ribosomal subunit"/>
    <property type="evidence" value="ECO:0007669"/>
    <property type="project" value="TreeGrafter"/>
</dbReference>
<dbReference type="OrthoDB" id="9790002at2"/>
<dbReference type="InterPro" id="IPR020056">
    <property type="entry name" value="Rbsml_bL25/Gln-tRNA_synth_N"/>
</dbReference>
<protein>
    <recommendedName>
        <fullName evidence="5">Large ribosomal subunit protein bL25</fullName>
    </recommendedName>
    <alternativeName>
        <fullName evidence="5">General stress protein CTC</fullName>
    </alternativeName>
</protein>
<dbReference type="GO" id="GO:0008097">
    <property type="term" value="F:5S rRNA binding"/>
    <property type="evidence" value="ECO:0007669"/>
    <property type="project" value="InterPro"/>
</dbReference>
<dbReference type="GO" id="GO:0006412">
    <property type="term" value="P:translation"/>
    <property type="evidence" value="ECO:0007669"/>
    <property type="project" value="UniProtKB-UniRule"/>
</dbReference>
<comment type="function">
    <text evidence="5">This is one of the proteins that binds to the 5S RNA in the ribosome where it forms part of the central protuberance.</text>
</comment>
<evidence type="ECO:0000313" key="9">
    <source>
        <dbReference type="EMBL" id="QDU87807.1"/>
    </source>
</evidence>
<keyword evidence="4 5" id="KW-0687">Ribonucleoprotein</keyword>
<dbReference type="HAMAP" id="MF_01334">
    <property type="entry name" value="Ribosomal_bL25_CTC"/>
    <property type="match status" value="1"/>
</dbReference>
<keyword evidence="10" id="KW-1185">Reference proteome</keyword>
<keyword evidence="2 5" id="KW-0694">RNA-binding</keyword>
<dbReference type="EMBL" id="CP036291">
    <property type="protein sequence ID" value="QDU87807.1"/>
    <property type="molecule type" value="Genomic_DNA"/>
</dbReference>
<dbReference type="SUPFAM" id="SSF50715">
    <property type="entry name" value="Ribosomal protein L25-like"/>
    <property type="match status" value="1"/>
</dbReference>
<dbReference type="GO" id="GO:0003735">
    <property type="term" value="F:structural constituent of ribosome"/>
    <property type="evidence" value="ECO:0007669"/>
    <property type="project" value="InterPro"/>
</dbReference>
<dbReference type="RefSeq" id="WP_145282044.1">
    <property type="nucleotide sequence ID" value="NZ_CP036291.1"/>
</dbReference>
<dbReference type="PANTHER" id="PTHR33284">
    <property type="entry name" value="RIBOSOMAL PROTEIN L25/GLN-TRNA SYNTHETASE, ANTI-CODON-BINDING DOMAIN-CONTAINING PROTEIN"/>
    <property type="match status" value="1"/>
</dbReference>
<evidence type="ECO:0000256" key="1">
    <source>
        <dbReference type="ARBA" id="ARBA00022730"/>
    </source>
</evidence>
<dbReference type="InterPro" id="IPR020057">
    <property type="entry name" value="Ribosomal_bL25_b-dom"/>
</dbReference>
<comment type="similarity">
    <text evidence="5">Belongs to the bacterial ribosomal protein bL25 family. CTC subfamily.</text>
</comment>
<feature type="domain" description="Large ribosomal subunit protein bL25 beta" evidence="8">
    <location>
        <begin position="96"/>
        <end position="179"/>
    </location>
</feature>
<keyword evidence="1 5" id="KW-0699">rRNA-binding</keyword>
<dbReference type="Gene3D" id="2.40.240.10">
    <property type="entry name" value="Ribosomal Protein L25, Chain P"/>
    <property type="match status" value="1"/>
</dbReference>
<dbReference type="InterPro" id="IPR037121">
    <property type="entry name" value="Ribosomal_bL25_C"/>
</dbReference>
<dbReference type="Proteomes" id="UP000317429">
    <property type="component" value="Chromosome"/>
</dbReference>
<dbReference type="InterPro" id="IPR001021">
    <property type="entry name" value="Ribosomal_bL25_long"/>
</dbReference>
<evidence type="ECO:0000256" key="5">
    <source>
        <dbReference type="HAMAP-Rule" id="MF_01334"/>
    </source>
</evidence>
<evidence type="ECO:0000256" key="3">
    <source>
        <dbReference type="ARBA" id="ARBA00022980"/>
    </source>
</evidence>
<evidence type="ECO:0000259" key="7">
    <source>
        <dbReference type="Pfam" id="PF01386"/>
    </source>
</evidence>
<dbReference type="InterPro" id="IPR011035">
    <property type="entry name" value="Ribosomal_bL25/Gln-tRNA_synth"/>
</dbReference>
<comment type="subunit">
    <text evidence="5">Part of the 50S ribosomal subunit; part of the 5S rRNA/L5/L18/L25 subcomplex. Contacts the 5S rRNA. Binds to the 5S rRNA independently of L5 and L18.</text>
</comment>
<dbReference type="NCBIfam" id="TIGR00731">
    <property type="entry name" value="bL25_bact_ctc"/>
    <property type="match status" value="1"/>
</dbReference>
<dbReference type="InterPro" id="IPR029751">
    <property type="entry name" value="Ribosomal_L25_dom"/>
</dbReference>
<feature type="region of interest" description="Disordered" evidence="6">
    <location>
        <begin position="182"/>
        <end position="212"/>
    </location>
</feature>
<gene>
    <name evidence="5 9" type="primary">rplY</name>
    <name evidence="5" type="synonym">ctc</name>
    <name evidence="9" type="ORF">Pla175_11740</name>
</gene>
<evidence type="ECO:0000256" key="2">
    <source>
        <dbReference type="ARBA" id="ARBA00022884"/>
    </source>
</evidence>
<feature type="domain" description="Large ribosomal subunit protein bL25 L25" evidence="7">
    <location>
        <begin position="6"/>
        <end position="88"/>
    </location>
</feature>
<proteinExistence type="inferred from homology"/>
<evidence type="ECO:0000313" key="10">
    <source>
        <dbReference type="Proteomes" id="UP000317429"/>
    </source>
</evidence>
<keyword evidence="3 5" id="KW-0689">Ribosomal protein</keyword>
<evidence type="ECO:0000256" key="6">
    <source>
        <dbReference type="SAM" id="MobiDB-lite"/>
    </source>
</evidence>
<dbReference type="CDD" id="cd00495">
    <property type="entry name" value="Ribosomal_L25_TL5_CTC"/>
    <property type="match status" value="1"/>
</dbReference>
<dbReference type="Pfam" id="PF14693">
    <property type="entry name" value="Ribosomal_TL5_C"/>
    <property type="match status" value="1"/>
</dbReference>
<dbReference type="PANTHER" id="PTHR33284:SF1">
    <property type="entry name" value="RIBOSOMAL PROTEIN L25_GLN-TRNA SYNTHETASE, ANTI-CODON-BINDING DOMAIN-CONTAINING PROTEIN"/>
    <property type="match status" value="1"/>
</dbReference>
<dbReference type="Pfam" id="PF01386">
    <property type="entry name" value="Ribosomal_L25p"/>
    <property type="match status" value="1"/>
</dbReference>
<dbReference type="AlphaFoldDB" id="A0A518D8K4"/>
<dbReference type="KEGG" id="pnd:Pla175_11740"/>
<dbReference type="InterPro" id="IPR020930">
    <property type="entry name" value="Ribosomal_uL5_bac-type"/>
</dbReference>
<name>A0A518D8K4_9BACT</name>